<organism evidence="1 2">
    <name type="scientific">Aplosporella prunicola CBS 121167</name>
    <dbReference type="NCBI Taxonomy" id="1176127"/>
    <lineage>
        <taxon>Eukaryota</taxon>
        <taxon>Fungi</taxon>
        <taxon>Dikarya</taxon>
        <taxon>Ascomycota</taxon>
        <taxon>Pezizomycotina</taxon>
        <taxon>Dothideomycetes</taxon>
        <taxon>Dothideomycetes incertae sedis</taxon>
        <taxon>Botryosphaeriales</taxon>
        <taxon>Aplosporellaceae</taxon>
        <taxon>Aplosporella</taxon>
    </lineage>
</organism>
<dbReference type="EMBL" id="ML995498">
    <property type="protein sequence ID" value="KAF2138041.1"/>
    <property type="molecule type" value="Genomic_DNA"/>
</dbReference>
<accession>A0A6A6B5J8</accession>
<gene>
    <name evidence="1" type="ORF">K452DRAFT_94338</name>
</gene>
<evidence type="ECO:0000313" key="1">
    <source>
        <dbReference type="EMBL" id="KAF2138041.1"/>
    </source>
</evidence>
<keyword evidence="2" id="KW-1185">Reference proteome</keyword>
<dbReference type="GeneID" id="54304846"/>
<dbReference type="AlphaFoldDB" id="A0A6A6B5J8"/>
<name>A0A6A6B5J8_9PEZI</name>
<sequence>MIGDEITKPNRGSRHHPQHHAVYCYAFIIEVGVLNITTIHPKAPKFSLQVLRFMTANL</sequence>
<protein>
    <submittedName>
        <fullName evidence="1">Uncharacterized protein</fullName>
    </submittedName>
</protein>
<dbReference type="RefSeq" id="XP_033393754.1">
    <property type="nucleotide sequence ID" value="XM_033547339.1"/>
</dbReference>
<proteinExistence type="predicted"/>
<reference evidence="1" key="1">
    <citation type="journal article" date="2020" name="Stud. Mycol.">
        <title>101 Dothideomycetes genomes: a test case for predicting lifestyles and emergence of pathogens.</title>
        <authorList>
            <person name="Haridas S."/>
            <person name="Albert R."/>
            <person name="Binder M."/>
            <person name="Bloem J."/>
            <person name="Labutti K."/>
            <person name="Salamov A."/>
            <person name="Andreopoulos B."/>
            <person name="Baker S."/>
            <person name="Barry K."/>
            <person name="Bills G."/>
            <person name="Bluhm B."/>
            <person name="Cannon C."/>
            <person name="Castanera R."/>
            <person name="Culley D."/>
            <person name="Daum C."/>
            <person name="Ezra D."/>
            <person name="Gonzalez J."/>
            <person name="Henrissat B."/>
            <person name="Kuo A."/>
            <person name="Liang C."/>
            <person name="Lipzen A."/>
            <person name="Lutzoni F."/>
            <person name="Magnuson J."/>
            <person name="Mondo S."/>
            <person name="Nolan M."/>
            <person name="Ohm R."/>
            <person name="Pangilinan J."/>
            <person name="Park H.-J."/>
            <person name="Ramirez L."/>
            <person name="Alfaro M."/>
            <person name="Sun H."/>
            <person name="Tritt A."/>
            <person name="Yoshinaga Y."/>
            <person name="Zwiers L.-H."/>
            <person name="Turgeon B."/>
            <person name="Goodwin S."/>
            <person name="Spatafora J."/>
            <person name="Crous P."/>
            <person name="Grigoriev I."/>
        </authorList>
    </citation>
    <scope>NUCLEOTIDE SEQUENCE</scope>
    <source>
        <strain evidence="1">CBS 121167</strain>
    </source>
</reference>
<evidence type="ECO:0000313" key="2">
    <source>
        <dbReference type="Proteomes" id="UP000799438"/>
    </source>
</evidence>
<dbReference type="Proteomes" id="UP000799438">
    <property type="component" value="Unassembled WGS sequence"/>
</dbReference>